<feature type="repeat" description="RCC1" evidence="1">
    <location>
        <begin position="130"/>
        <end position="182"/>
    </location>
</feature>
<dbReference type="GO" id="GO:0005085">
    <property type="term" value="F:guanyl-nucleotide exchange factor activity"/>
    <property type="evidence" value="ECO:0007669"/>
    <property type="project" value="TreeGrafter"/>
</dbReference>
<protein>
    <submittedName>
        <fullName evidence="3">Regulator of chromosome condensation (RCC1) repeat</fullName>
    </submittedName>
</protein>
<dbReference type="GO" id="GO:0005737">
    <property type="term" value="C:cytoplasm"/>
    <property type="evidence" value="ECO:0007669"/>
    <property type="project" value="TreeGrafter"/>
</dbReference>
<dbReference type="InterPro" id="IPR051553">
    <property type="entry name" value="Ran_GTPase-activating"/>
</dbReference>
<dbReference type="Pfam" id="PF13540">
    <property type="entry name" value="RCC1_2"/>
    <property type="match status" value="2"/>
</dbReference>
<dbReference type="AlphaFoldDB" id="A0A8J6AYX3"/>
<dbReference type="Proteomes" id="UP000717585">
    <property type="component" value="Unassembled WGS sequence"/>
</dbReference>
<dbReference type="PROSITE" id="PS50012">
    <property type="entry name" value="RCC1_3"/>
    <property type="match status" value="2"/>
</dbReference>
<organism evidence="3 4">
    <name type="scientific">Carpediemonas membranifera</name>
    <dbReference type="NCBI Taxonomy" id="201153"/>
    <lineage>
        <taxon>Eukaryota</taxon>
        <taxon>Metamonada</taxon>
        <taxon>Carpediemonas-like organisms</taxon>
        <taxon>Carpediemonas</taxon>
    </lineage>
</organism>
<dbReference type="PROSITE" id="PS00626">
    <property type="entry name" value="RCC1_2"/>
    <property type="match status" value="1"/>
</dbReference>
<feature type="compositionally biased region" description="Basic residues" evidence="2">
    <location>
        <begin position="374"/>
        <end position="388"/>
    </location>
</feature>
<feature type="repeat" description="RCC1" evidence="1">
    <location>
        <begin position="76"/>
        <end position="129"/>
    </location>
</feature>
<feature type="region of interest" description="Disordered" evidence="2">
    <location>
        <begin position="325"/>
        <end position="407"/>
    </location>
</feature>
<evidence type="ECO:0000256" key="2">
    <source>
        <dbReference type="SAM" id="MobiDB-lite"/>
    </source>
</evidence>
<keyword evidence="4" id="KW-1185">Reference proteome</keyword>
<dbReference type="PRINTS" id="PR00633">
    <property type="entry name" value="RCCNDNSATION"/>
</dbReference>
<gene>
    <name evidence="3" type="ORF">J8273_0933</name>
</gene>
<dbReference type="SUPFAM" id="SSF50985">
    <property type="entry name" value="RCC1/BLIP-II"/>
    <property type="match status" value="1"/>
</dbReference>
<reference evidence="3" key="1">
    <citation type="submission" date="2021-05" db="EMBL/GenBank/DDBJ databases">
        <title>A free-living protist that lacks canonical eukaryotic 1 DNA replication and segregation systems.</title>
        <authorList>
            <person name="Salas-Leiva D.E."/>
            <person name="Tromer E.C."/>
            <person name="Curtis B.A."/>
            <person name="Jerlstrom-Hultqvist J."/>
            <person name="Kolisko M."/>
            <person name="Yi Z."/>
            <person name="Salas-Leiva J.S."/>
            <person name="Gallot-Lavallee L."/>
            <person name="Kops G.J.P.L."/>
            <person name="Archibald J.M."/>
            <person name="Simpson A.G.B."/>
            <person name="Roger A.J."/>
        </authorList>
    </citation>
    <scope>NUCLEOTIDE SEQUENCE</scope>
    <source>
        <strain evidence="3">BICM</strain>
    </source>
</reference>
<dbReference type="Gene3D" id="2.130.10.30">
    <property type="entry name" value="Regulator of chromosome condensation 1/beta-lactamase-inhibitor protein II"/>
    <property type="match status" value="2"/>
</dbReference>
<sequence length="551" mass="59937">MPMCANAGGQFHGSLVADIHAHDNMTALTLEDDRTFVFGHSTDSSMDKPPVITPDGVVQIMAYSGDEHTIALDDRGCVWVQGDNTYGQCGVEIEEYVLPAQCLDGHFFGDADVSFVGAGGNHSVVVTSTGAVYAFGLNSSRQCGAVGTECREPALVDALFSADVQVVSAACGADFTVLLTNQGHVYSAGDNSNHQCGVGDQSSSASLTASLMFASPQVRRPSNFLSPLGGGPSKLRSPQIQTMSGQRRSLSQTAPTVVPAFTRVDGLPEGKAVKVVCGAGHTVCLCDDGVIYVWGSDTSGQINFEADETLLSAYNDIPLIWENKDDMGLVKPPPEPVVESESEAEVSDKDDDDDDEEENDDDDEEEEVSGYRKALSKPTRRGKAPRRSKLPEKKVKSTTKTQSFKMGEKDAALAAKMERIKKLAKQLAKLDRQKLAELKTYNIPPPYVHEVVQSFLITLGSNPKKVKSWETCRVMIGSSMVIQAAKFNPDKKPDKSWLKIAVNLIANFDDDKVEEESMIALILMTWVRGVLTDEFEEWETRRSVKNLRARK</sequence>
<proteinExistence type="predicted"/>
<dbReference type="OrthoDB" id="10256179at2759"/>
<evidence type="ECO:0000313" key="3">
    <source>
        <dbReference type="EMBL" id="KAG9397438.1"/>
    </source>
</evidence>
<comment type="caution">
    <text evidence="3">The sequence shown here is derived from an EMBL/GenBank/DDBJ whole genome shotgun (WGS) entry which is preliminary data.</text>
</comment>
<dbReference type="InterPro" id="IPR000408">
    <property type="entry name" value="Reg_chr_condens"/>
</dbReference>
<dbReference type="Gene3D" id="1.20.920.20">
    <property type="match status" value="1"/>
</dbReference>
<dbReference type="InterPro" id="IPR009091">
    <property type="entry name" value="RCC1/BLIP-II"/>
</dbReference>
<evidence type="ECO:0000256" key="1">
    <source>
        <dbReference type="PROSITE-ProRule" id="PRU00235"/>
    </source>
</evidence>
<accession>A0A8J6AYX3</accession>
<dbReference type="PANTHER" id="PTHR45982:SF1">
    <property type="entry name" value="REGULATOR OF CHROMOSOME CONDENSATION"/>
    <property type="match status" value="1"/>
</dbReference>
<name>A0A8J6AYX3_9EUKA</name>
<feature type="compositionally biased region" description="Acidic residues" evidence="2">
    <location>
        <begin position="338"/>
        <end position="368"/>
    </location>
</feature>
<evidence type="ECO:0000313" key="4">
    <source>
        <dbReference type="Proteomes" id="UP000717585"/>
    </source>
</evidence>
<dbReference type="EMBL" id="JAHDYR010000002">
    <property type="protein sequence ID" value="KAG9397438.1"/>
    <property type="molecule type" value="Genomic_DNA"/>
</dbReference>
<dbReference type="Pfam" id="PF00415">
    <property type="entry name" value="RCC1"/>
    <property type="match status" value="1"/>
</dbReference>
<dbReference type="PANTHER" id="PTHR45982">
    <property type="entry name" value="REGULATOR OF CHROMOSOME CONDENSATION"/>
    <property type="match status" value="1"/>
</dbReference>